<feature type="region of interest" description="Disordered" evidence="1">
    <location>
        <begin position="292"/>
        <end position="474"/>
    </location>
</feature>
<feature type="compositionally biased region" description="Polar residues" evidence="1">
    <location>
        <begin position="935"/>
        <end position="953"/>
    </location>
</feature>
<sequence>MRAIRGMDGSRASATGGGGGYGGGRDGEDAAQGPDATAPARTKRGHRKEDEDDPSIPARAERGDGESSSHHSAARIDLTPAKIAPPGEEECHPTDERRNNERRSRTEAQDGPSPPSSAQFVPGGARWGGGCALWNPPPRANFVPSVPTSQSRQAGEKKMNIAVDEDDFSFKPPSIVGAPKCGGGGVRMNNIAISPIVAGAAMVGGEASSRFSFDRSPNQTGRVKNSVAKILATMADAAQRGTTSSSPISRMSASPASSMLRSQRGMSPSECKSSLAGAGGASLAVVSAQDDDNIFSSSTPRDDACIRNPSPPDGVPLPIPESPKNYSFENAPNEPPSESSFPTGASSSASPDISEGDKGGGIGFGYSAFPIGRGDKSIVTTSSSKHVELGQKNAAQDPPVEEEAENDESTASDGEPSLLGVTVVGSKKKRKTTDKRRRLSSPLFETVQEQESMCSAHETEISSPKDETRKQLDPDGFDWKELDAKRNEEDASALIDQGLQRRLSVLALNIVPGIKKEEVEVTIGRATNCSAPPMEGGATVATEGRTHPSLGLRIDIAPKNDNGEFETVMTCNTPREWDKLQNHATKEESDIMNETAFFTSRSVQSDTSLFGGGRITRVHELRSRFESSGIVASLKKSSKRALSSTWQDKSIDSTKNMTSPPPKSVQVTDAPQVTSEEEEQDFDWSLTKSTDSMSIKERRLIFETGNAAPEWSSSLIKESTLIGSGVHLNNREIQAMSSLGCDTLHTTEASVYDNTVGGQSFDTKKVLRYVKALEQRCNQEADEFESILSFENSIEKKDTGNSTKENNSKREVVDANTDGNTSNCDLNFAYVSPVKTCKEAFESKKDQPALARTVAQAHQQLLKKKSEIKEKQSLERKKDAKGASPVKRIVSSATTSSHVDILATSVKDKIAIYSGEEASPIKGLSKVQNKAVPRQLSSPNKPSAPLQQQSKNSVMRGPSRVAVPQTSPPRTIAMNRRTETPSPLWVGKQSDALAFSPNPNISSKPFCGDNPSPNLRPHDFSHVLSSRSSPVRFPASSPLHMRQVTTRNEANQIEGRPAPVQTRYDSPITRECDDDEEDGITLSPTFSEVSGLTIPTCVGTFHGHSTQALTGPDQLNMHRNGTLFHETMSPIARHRQQKETALLTGGAKISSHPYLQRLSAKFPSISTEKLASNVDLADFHDEIKTPKARGSPGVGQGIPPTLRREQLVQASSWNLTSKPTPPKATRNGNSSKSYPSKARRHEWQERNVITENYVKSSNRQEKANGRVAASVEKVNRRVKVSKKSNEQIPNESPYKRSGNHWGAQNENQGDSLKTLDCIRVD</sequence>
<evidence type="ECO:0000313" key="2">
    <source>
        <dbReference type="EMBL" id="KAL3775779.1"/>
    </source>
</evidence>
<feature type="compositionally biased region" description="Basic and acidic residues" evidence="1">
    <location>
        <begin position="89"/>
        <end position="108"/>
    </location>
</feature>
<feature type="compositionally biased region" description="Basic and acidic residues" evidence="1">
    <location>
        <begin position="864"/>
        <end position="881"/>
    </location>
</feature>
<evidence type="ECO:0000256" key="1">
    <source>
        <dbReference type="SAM" id="MobiDB-lite"/>
    </source>
</evidence>
<name>A0ABD3NIF9_9STRA</name>
<dbReference type="EMBL" id="JALLAZ020001393">
    <property type="protein sequence ID" value="KAL3775779.1"/>
    <property type="molecule type" value="Genomic_DNA"/>
</dbReference>
<organism evidence="2 3">
    <name type="scientific">Stephanodiscus triporus</name>
    <dbReference type="NCBI Taxonomy" id="2934178"/>
    <lineage>
        <taxon>Eukaryota</taxon>
        <taxon>Sar</taxon>
        <taxon>Stramenopiles</taxon>
        <taxon>Ochrophyta</taxon>
        <taxon>Bacillariophyta</taxon>
        <taxon>Coscinodiscophyceae</taxon>
        <taxon>Thalassiosirophycidae</taxon>
        <taxon>Stephanodiscales</taxon>
        <taxon>Stephanodiscaceae</taxon>
        <taxon>Stephanodiscus</taxon>
    </lineage>
</organism>
<feature type="compositionally biased region" description="Basic residues" evidence="1">
    <location>
        <begin position="426"/>
        <end position="439"/>
    </location>
</feature>
<keyword evidence="3" id="KW-1185">Reference proteome</keyword>
<comment type="caution">
    <text evidence="2">The sequence shown here is derived from an EMBL/GenBank/DDBJ whole genome shotgun (WGS) entry which is preliminary data.</text>
</comment>
<feature type="compositionally biased region" description="Low complexity" evidence="1">
    <location>
        <begin position="336"/>
        <end position="351"/>
    </location>
</feature>
<feature type="region of interest" description="Disordered" evidence="1">
    <location>
        <begin position="796"/>
        <end position="817"/>
    </location>
</feature>
<reference evidence="2 3" key="1">
    <citation type="submission" date="2024-10" db="EMBL/GenBank/DDBJ databases">
        <title>Updated reference genomes for cyclostephanoid diatoms.</title>
        <authorList>
            <person name="Roberts W.R."/>
            <person name="Alverson A.J."/>
        </authorList>
    </citation>
    <scope>NUCLEOTIDE SEQUENCE [LARGE SCALE GENOMIC DNA]</scope>
    <source>
        <strain evidence="2 3">AJA276-08</strain>
    </source>
</reference>
<feature type="compositionally biased region" description="Polar residues" evidence="1">
    <location>
        <begin position="1247"/>
        <end position="1257"/>
    </location>
</feature>
<feature type="region of interest" description="Disordered" evidence="1">
    <location>
        <begin position="645"/>
        <end position="680"/>
    </location>
</feature>
<feature type="region of interest" description="Disordered" evidence="1">
    <location>
        <begin position="1211"/>
        <end position="1321"/>
    </location>
</feature>
<feature type="compositionally biased region" description="Basic and acidic residues" evidence="1">
    <location>
        <begin position="457"/>
        <end position="474"/>
    </location>
</feature>
<feature type="compositionally biased region" description="Gly residues" evidence="1">
    <location>
        <begin position="15"/>
        <end position="24"/>
    </location>
</feature>
<feature type="region of interest" description="Disordered" evidence="1">
    <location>
        <begin position="922"/>
        <end position="967"/>
    </location>
</feature>
<accession>A0ABD3NIF9</accession>
<feature type="compositionally biased region" description="Basic and acidic residues" evidence="1">
    <location>
        <begin position="59"/>
        <end position="69"/>
    </location>
</feature>
<feature type="compositionally biased region" description="Polar residues" evidence="1">
    <location>
        <begin position="1302"/>
        <end position="1311"/>
    </location>
</feature>
<evidence type="ECO:0000313" key="3">
    <source>
        <dbReference type="Proteomes" id="UP001530315"/>
    </source>
</evidence>
<protein>
    <submittedName>
        <fullName evidence="2">Uncharacterized protein</fullName>
    </submittedName>
</protein>
<feature type="compositionally biased region" description="Low complexity" evidence="1">
    <location>
        <begin position="244"/>
        <end position="262"/>
    </location>
</feature>
<feature type="compositionally biased region" description="Pro residues" evidence="1">
    <location>
        <begin position="309"/>
        <end position="321"/>
    </location>
</feature>
<feature type="region of interest" description="Disordered" evidence="1">
    <location>
        <begin position="1"/>
        <end position="133"/>
    </location>
</feature>
<feature type="region of interest" description="Disordered" evidence="1">
    <location>
        <begin position="238"/>
        <end position="276"/>
    </location>
</feature>
<gene>
    <name evidence="2" type="ORF">ACHAW5_006266</name>
</gene>
<feature type="region of interest" description="Disordered" evidence="1">
    <location>
        <begin position="864"/>
        <end position="894"/>
    </location>
</feature>
<feature type="compositionally biased region" description="Polar residues" evidence="1">
    <location>
        <begin position="665"/>
        <end position="674"/>
    </location>
</feature>
<feature type="compositionally biased region" description="Acidic residues" evidence="1">
    <location>
        <begin position="399"/>
        <end position="410"/>
    </location>
</feature>
<feature type="region of interest" description="Disordered" evidence="1">
    <location>
        <begin position="138"/>
        <end position="157"/>
    </location>
</feature>
<proteinExistence type="predicted"/>
<feature type="compositionally biased region" description="Polar residues" evidence="1">
    <location>
        <begin position="645"/>
        <end position="658"/>
    </location>
</feature>
<dbReference type="Proteomes" id="UP001530315">
    <property type="component" value="Unassembled WGS sequence"/>
</dbReference>